<dbReference type="AlphaFoldDB" id="A0A5D4TF65"/>
<dbReference type="Proteomes" id="UP000324517">
    <property type="component" value="Unassembled WGS sequence"/>
</dbReference>
<name>A0A5D4TF65_9BACI</name>
<organism evidence="1 2">
    <name type="scientific">Sutcliffiella horikoshii</name>
    <dbReference type="NCBI Taxonomy" id="79883"/>
    <lineage>
        <taxon>Bacteria</taxon>
        <taxon>Bacillati</taxon>
        <taxon>Bacillota</taxon>
        <taxon>Bacilli</taxon>
        <taxon>Bacillales</taxon>
        <taxon>Bacillaceae</taxon>
        <taxon>Sutcliffiella</taxon>
    </lineage>
</organism>
<gene>
    <name evidence="1" type="ORF">FZC75_00800</name>
</gene>
<protein>
    <submittedName>
        <fullName evidence="1">Uncharacterized protein</fullName>
    </submittedName>
</protein>
<evidence type="ECO:0000313" key="1">
    <source>
        <dbReference type="EMBL" id="TYS74277.1"/>
    </source>
</evidence>
<reference evidence="1 2" key="1">
    <citation type="submission" date="2019-08" db="EMBL/GenBank/DDBJ databases">
        <title>Bacillus genomes from the desert of Cuatro Cienegas, Coahuila.</title>
        <authorList>
            <person name="Olmedo-Alvarez G."/>
        </authorList>
    </citation>
    <scope>NUCLEOTIDE SEQUENCE [LARGE SCALE GENOMIC DNA]</scope>
    <source>
        <strain evidence="1 2">CH98b_3T</strain>
    </source>
</reference>
<proteinExistence type="predicted"/>
<evidence type="ECO:0000313" key="2">
    <source>
        <dbReference type="Proteomes" id="UP000324517"/>
    </source>
</evidence>
<sequence>MEDFVQETFVKVVKNIHKFKSNNITVEMLRKA</sequence>
<accession>A0A5D4TF65</accession>
<comment type="caution">
    <text evidence="1">The sequence shown here is derived from an EMBL/GenBank/DDBJ whole genome shotgun (WGS) entry which is preliminary data.</text>
</comment>
<dbReference type="EMBL" id="VTET01000001">
    <property type="protein sequence ID" value="TYS74277.1"/>
    <property type="molecule type" value="Genomic_DNA"/>
</dbReference>